<dbReference type="InterPro" id="IPR037225">
    <property type="entry name" value="Nuo51_FMN-bd_sf"/>
</dbReference>
<organism evidence="7">
    <name type="scientific">marine sediment metagenome</name>
    <dbReference type="NCBI Taxonomy" id="412755"/>
    <lineage>
        <taxon>unclassified sequences</taxon>
        <taxon>metagenomes</taxon>
        <taxon>ecological metagenomes</taxon>
    </lineage>
</organism>
<accession>X1KZ10</accession>
<dbReference type="Gene3D" id="3.40.50.11540">
    <property type="entry name" value="NADH-ubiquinone oxidoreductase 51kDa subunit"/>
    <property type="match status" value="1"/>
</dbReference>
<evidence type="ECO:0000256" key="1">
    <source>
        <dbReference type="ARBA" id="ARBA00007523"/>
    </source>
</evidence>
<dbReference type="GO" id="GO:0051539">
    <property type="term" value="F:4 iron, 4 sulfur cluster binding"/>
    <property type="evidence" value="ECO:0007669"/>
    <property type="project" value="UniProtKB-KW"/>
</dbReference>
<dbReference type="EMBL" id="BARU01040001">
    <property type="protein sequence ID" value="GAH87178.1"/>
    <property type="molecule type" value="Genomic_DNA"/>
</dbReference>
<feature type="domain" description="NADH-ubiquinone oxidoreductase 51kDa subunit FMN-binding" evidence="6">
    <location>
        <begin position="34"/>
        <end position="205"/>
    </location>
</feature>
<comment type="caution">
    <text evidence="7">The sequence shown here is derived from an EMBL/GenBank/DDBJ whole genome shotgun (WGS) entry which is preliminary data.</text>
</comment>
<keyword evidence="5" id="KW-0411">Iron-sulfur</keyword>
<sequence length="236" mass="25589">IDPGSVEEYIARGGYFSLHKVLTQMKPEEVIEEITKSGLRGRGGAGFPTGVKWRITREREGNTKYIICNADEGDPGAYMDRSVLEGDPYSVLEGMIIGAYAVGANLGYIYVRAEYPQAIAKFTQAIKQAEECRLLGDNIFNSGFSFTVKVNTGAGAFVCGEETALIASIEGIQSSPRPRPPFPAESGLWGKPTNINNVETWANVPVIINKGADWFSRVGTKKSKGTKVFSLVGKVN</sequence>
<reference evidence="7" key="1">
    <citation type="journal article" date="2014" name="Front. Microbiol.">
        <title>High frequency of phylogenetically diverse reductive dehalogenase-homologous genes in deep subseafloor sedimentary metagenomes.</title>
        <authorList>
            <person name="Kawai M."/>
            <person name="Futagami T."/>
            <person name="Toyoda A."/>
            <person name="Takaki Y."/>
            <person name="Nishi S."/>
            <person name="Hori S."/>
            <person name="Arai W."/>
            <person name="Tsubouchi T."/>
            <person name="Morono Y."/>
            <person name="Uchiyama I."/>
            <person name="Ito T."/>
            <person name="Fujiyama A."/>
            <person name="Inagaki F."/>
            <person name="Takami H."/>
        </authorList>
    </citation>
    <scope>NUCLEOTIDE SEQUENCE</scope>
    <source>
        <strain evidence="7">Expedition CK06-06</strain>
    </source>
</reference>
<evidence type="ECO:0000256" key="3">
    <source>
        <dbReference type="ARBA" id="ARBA00022723"/>
    </source>
</evidence>
<keyword evidence="3" id="KW-0479">Metal-binding</keyword>
<evidence type="ECO:0000256" key="5">
    <source>
        <dbReference type="ARBA" id="ARBA00023014"/>
    </source>
</evidence>
<comment type="similarity">
    <text evidence="1">Belongs to the complex I 51 kDa subunit family.</text>
</comment>
<dbReference type="AlphaFoldDB" id="X1KZ10"/>
<evidence type="ECO:0000259" key="6">
    <source>
        <dbReference type="Pfam" id="PF01512"/>
    </source>
</evidence>
<keyword evidence="2" id="KW-0004">4Fe-4S</keyword>
<protein>
    <recommendedName>
        <fullName evidence="6">NADH-ubiquinone oxidoreductase 51kDa subunit FMN-binding domain-containing protein</fullName>
    </recommendedName>
</protein>
<proteinExistence type="inferred from homology"/>
<dbReference type="PANTHER" id="PTHR43578:SF3">
    <property type="entry name" value="NADH-QUINONE OXIDOREDUCTASE SUBUNIT F"/>
    <property type="match status" value="1"/>
</dbReference>
<evidence type="ECO:0000256" key="2">
    <source>
        <dbReference type="ARBA" id="ARBA00022485"/>
    </source>
</evidence>
<dbReference type="GO" id="GO:0046872">
    <property type="term" value="F:metal ion binding"/>
    <property type="evidence" value="ECO:0007669"/>
    <property type="project" value="UniProtKB-KW"/>
</dbReference>
<dbReference type="SUPFAM" id="SSF142019">
    <property type="entry name" value="Nqo1 FMN-binding domain-like"/>
    <property type="match status" value="1"/>
</dbReference>
<dbReference type="Gene3D" id="6.10.250.1450">
    <property type="match status" value="1"/>
</dbReference>
<dbReference type="FunFam" id="3.40.50.11540:FF:000001">
    <property type="entry name" value="NADH dehydrogenase [ubiquinone] flavoprotein 1, mitochondrial"/>
    <property type="match status" value="1"/>
</dbReference>
<name>X1KZ10_9ZZZZ</name>
<dbReference type="PANTHER" id="PTHR43578">
    <property type="entry name" value="NADH-QUINONE OXIDOREDUCTASE SUBUNIT F"/>
    <property type="match status" value="1"/>
</dbReference>
<feature type="non-terminal residue" evidence="7">
    <location>
        <position position="236"/>
    </location>
</feature>
<keyword evidence="4" id="KW-0408">Iron</keyword>
<gene>
    <name evidence="7" type="ORF">S03H2_61910</name>
</gene>
<evidence type="ECO:0000256" key="4">
    <source>
        <dbReference type="ARBA" id="ARBA00023004"/>
    </source>
</evidence>
<dbReference type="InterPro" id="IPR011538">
    <property type="entry name" value="Nuo51_FMN-bd"/>
</dbReference>
<evidence type="ECO:0000313" key="7">
    <source>
        <dbReference type="EMBL" id="GAH87178.1"/>
    </source>
</evidence>
<feature type="non-terminal residue" evidence="7">
    <location>
        <position position="1"/>
    </location>
</feature>
<dbReference type="Pfam" id="PF01512">
    <property type="entry name" value="Complex1_51K"/>
    <property type="match status" value="1"/>
</dbReference>